<dbReference type="Pfam" id="PF13581">
    <property type="entry name" value="HATPase_c_2"/>
    <property type="match status" value="1"/>
</dbReference>
<dbReference type="InterPro" id="IPR025847">
    <property type="entry name" value="MEDS_domain"/>
</dbReference>
<dbReference type="RefSeq" id="WP_378963863.1">
    <property type="nucleotide sequence ID" value="NZ_JBHTBJ010000001.1"/>
</dbReference>
<dbReference type="SUPFAM" id="SSF55874">
    <property type="entry name" value="ATPase domain of HSP90 chaperone/DNA topoisomerase II/histidine kinase"/>
    <property type="match status" value="1"/>
</dbReference>
<feature type="domain" description="Histidine kinase/HSP90-like ATPase" evidence="2">
    <location>
        <begin position="191"/>
        <end position="304"/>
    </location>
</feature>
<keyword evidence="1" id="KW-0808">Transferase</keyword>
<dbReference type="PANTHER" id="PTHR35526:SF3">
    <property type="entry name" value="ANTI-SIGMA-F FACTOR RSBW"/>
    <property type="match status" value="1"/>
</dbReference>
<evidence type="ECO:0000313" key="5">
    <source>
        <dbReference type="Proteomes" id="UP001596548"/>
    </source>
</evidence>
<feature type="domain" description="MEDS" evidence="3">
    <location>
        <begin position="7"/>
        <end position="151"/>
    </location>
</feature>
<dbReference type="PANTHER" id="PTHR35526">
    <property type="entry name" value="ANTI-SIGMA-F FACTOR RSBW-RELATED"/>
    <property type="match status" value="1"/>
</dbReference>
<dbReference type="InterPro" id="IPR036890">
    <property type="entry name" value="HATPase_C_sf"/>
</dbReference>
<organism evidence="4 5">
    <name type="scientific">Paractinoplanes rhizophilus</name>
    <dbReference type="NCBI Taxonomy" id="1416877"/>
    <lineage>
        <taxon>Bacteria</taxon>
        <taxon>Bacillati</taxon>
        <taxon>Actinomycetota</taxon>
        <taxon>Actinomycetes</taxon>
        <taxon>Micromonosporales</taxon>
        <taxon>Micromonosporaceae</taxon>
        <taxon>Paractinoplanes</taxon>
    </lineage>
</organism>
<accession>A0ABW2HH71</accession>
<dbReference type="InterPro" id="IPR003594">
    <property type="entry name" value="HATPase_dom"/>
</dbReference>
<dbReference type="Gene3D" id="3.30.565.10">
    <property type="entry name" value="Histidine kinase-like ATPase, C-terminal domain"/>
    <property type="match status" value="1"/>
</dbReference>
<dbReference type="NCBIfam" id="NF041045">
    <property type="entry name" value="RsbA_anti_sig"/>
    <property type="match status" value="1"/>
</dbReference>
<evidence type="ECO:0000256" key="1">
    <source>
        <dbReference type="ARBA" id="ARBA00022527"/>
    </source>
</evidence>
<sequence length="312" mass="34204">MTGAALRHHALVYDDDEDFVAALAPFVADGLRDGDAVVAAVTRHNIDLLRRALGADARAVTFIDRDLWYVRPASTIAGWFGLIDEARARGHRSVRVIGEVAFGAGARRDTWLRYESAINAILATTPAWIICPYDTRRLPEPVITGAWLTHPVVAADRPSALYQQPGRLLRSWAEPLPPIAGEPLLAIGLDDPADPRRARCVVQAVARGLGWQRPAIDDLLLVVTEVAINALVHGRPDRRLKVWIEDTAITCEVTDNGDGFPDPLVGYRPPAHPDRHGLGLWLAGQLSDALATDHHNGVTRVRFRFSRPPARS</sequence>
<dbReference type="Pfam" id="PF14417">
    <property type="entry name" value="MEDS"/>
    <property type="match status" value="1"/>
</dbReference>
<reference evidence="5" key="1">
    <citation type="journal article" date="2019" name="Int. J. Syst. Evol. Microbiol.">
        <title>The Global Catalogue of Microorganisms (GCM) 10K type strain sequencing project: providing services to taxonomists for standard genome sequencing and annotation.</title>
        <authorList>
            <consortium name="The Broad Institute Genomics Platform"/>
            <consortium name="The Broad Institute Genome Sequencing Center for Infectious Disease"/>
            <person name="Wu L."/>
            <person name="Ma J."/>
        </authorList>
    </citation>
    <scope>NUCLEOTIDE SEQUENCE [LARGE SCALE GENOMIC DNA]</scope>
    <source>
        <strain evidence="5">XZYJT-10</strain>
    </source>
</reference>
<dbReference type="CDD" id="cd16936">
    <property type="entry name" value="HATPase_RsbW-like"/>
    <property type="match status" value="1"/>
</dbReference>
<name>A0ABW2HH71_9ACTN</name>
<keyword evidence="1" id="KW-0418">Kinase</keyword>
<dbReference type="EMBL" id="JBHTBJ010000001">
    <property type="protein sequence ID" value="MFC7272478.1"/>
    <property type="molecule type" value="Genomic_DNA"/>
</dbReference>
<protein>
    <submittedName>
        <fullName evidence="4">Anti-sigma factor RsbA family regulatory protein</fullName>
    </submittedName>
</protein>
<proteinExistence type="predicted"/>
<dbReference type="InterPro" id="IPR047718">
    <property type="entry name" value="RsbA-like_anti_sig"/>
</dbReference>
<dbReference type="Proteomes" id="UP001596548">
    <property type="component" value="Unassembled WGS sequence"/>
</dbReference>
<evidence type="ECO:0000259" key="2">
    <source>
        <dbReference type="Pfam" id="PF13581"/>
    </source>
</evidence>
<evidence type="ECO:0000313" key="4">
    <source>
        <dbReference type="EMBL" id="MFC7272478.1"/>
    </source>
</evidence>
<gene>
    <name evidence="4" type="ORF">ACFQS1_00675</name>
</gene>
<dbReference type="InterPro" id="IPR050267">
    <property type="entry name" value="Anti-sigma-factor_SerPK"/>
</dbReference>
<keyword evidence="5" id="KW-1185">Reference proteome</keyword>
<evidence type="ECO:0000259" key="3">
    <source>
        <dbReference type="Pfam" id="PF14417"/>
    </source>
</evidence>
<comment type="caution">
    <text evidence="4">The sequence shown here is derived from an EMBL/GenBank/DDBJ whole genome shotgun (WGS) entry which is preliminary data.</text>
</comment>
<keyword evidence="1" id="KW-0723">Serine/threonine-protein kinase</keyword>